<dbReference type="CDD" id="cd17039">
    <property type="entry name" value="Ubl_ubiquitin_like"/>
    <property type="match status" value="3"/>
</dbReference>
<name>A0ABR2J1T0_9EUKA</name>
<organism evidence="2 3">
    <name type="scientific">Tritrichomonas musculus</name>
    <dbReference type="NCBI Taxonomy" id="1915356"/>
    <lineage>
        <taxon>Eukaryota</taxon>
        <taxon>Metamonada</taxon>
        <taxon>Parabasalia</taxon>
        <taxon>Tritrichomonadida</taxon>
        <taxon>Tritrichomonadidae</taxon>
        <taxon>Tritrichomonas</taxon>
    </lineage>
</organism>
<dbReference type="InterPro" id="IPR029071">
    <property type="entry name" value="Ubiquitin-like_domsf"/>
</dbReference>
<evidence type="ECO:0000313" key="2">
    <source>
        <dbReference type="EMBL" id="KAK8871819.1"/>
    </source>
</evidence>
<dbReference type="InterPro" id="IPR000626">
    <property type="entry name" value="Ubiquitin-like_dom"/>
</dbReference>
<dbReference type="PANTHER" id="PTHR10666">
    <property type="entry name" value="UBIQUITIN"/>
    <property type="match status" value="1"/>
</dbReference>
<protein>
    <recommendedName>
        <fullName evidence="1">Ubiquitin-like domain-containing protein</fullName>
    </recommendedName>
</protein>
<dbReference type="EMBL" id="JAPFFF010000013">
    <property type="protein sequence ID" value="KAK8871819.1"/>
    <property type="molecule type" value="Genomic_DNA"/>
</dbReference>
<dbReference type="Proteomes" id="UP001470230">
    <property type="component" value="Unassembled WGS sequence"/>
</dbReference>
<dbReference type="SMART" id="SM00213">
    <property type="entry name" value="UBQ"/>
    <property type="match status" value="3"/>
</dbReference>
<dbReference type="PRINTS" id="PR00348">
    <property type="entry name" value="UBIQUITIN"/>
</dbReference>
<dbReference type="Pfam" id="PF00240">
    <property type="entry name" value="ubiquitin"/>
    <property type="match status" value="3"/>
</dbReference>
<reference evidence="2 3" key="1">
    <citation type="submission" date="2024-04" db="EMBL/GenBank/DDBJ databases">
        <title>Tritrichomonas musculus Genome.</title>
        <authorList>
            <person name="Alves-Ferreira E."/>
            <person name="Grigg M."/>
            <person name="Lorenzi H."/>
            <person name="Galac M."/>
        </authorList>
    </citation>
    <scope>NUCLEOTIDE SEQUENCE [LARGE SCALE GENOMIC DNA]</scope>
    <source>
        <strain evidence="2 3">EAF2021</strain>
    </source>
</reference>
<dbReference type="InterPro" id="IPR050158">
    <property type="entry name" value="Ubiquitin_ubiquitin-like"/>
</dbReference>
<comment type="caution">
    <text evidence="2">The sequence shown here is derived from an EMBL/GenBank/DDBJ whole genome shotgun (WGS) entry which is preliminary data.</text>
</comment>
<dbReference type="PROSITE" id="PS50053">
    <property type="entry name" value="UBIQUITIN_2"/>
    <property type="match status" value="4"/>
</dbReference>
<feature type="domain" description="Ubiquitin-like" evidence="1">
    <location>
        <begin position="387"/>
        <end position="462"/>
    </location>
</feature>
<evidence type="ECO:0000259" key="1">
    <source>
        <dbReference type="PROSITE" id="PS50053"/>
    </source>
</evidence>
<sequence length="462" mass="54535">MTLLTVYIQNKLDNPIKFQVNSSDLLEKLYYAYKGNLSGLLFYDVFIPYYSNTFSECCIPNGAVFHYVSDEKSIVFLCLNNGKKTYIPIEFNPKTLVRDFKTMLHDEYQIQVGQQKLFYHYQELQDDHELMDYMITTDSIIYLAPILENRTSNTSKNASEKIQVKVKIINISEYQIEANTSEKIIDFKKKIIENAKFTKRIEAITLMFNSDELDDDKTLQDYSITNNSILLLKMKNIYKRLTFSLPRNRTIKFKMIETDKIVDVKSKIQRKTGITYIDPKLFCNGIELDDIMQIQNYPEIEMYRIDLKCPRNGGEIIFIKRNERHIIPVELKPNSKIIDIKKELPYPLDESIIKFNDKELENDEEVAYNPDFSDRNKCMTICMRHEIVILVQLLTCEYKTFEISPYDFIIDIKYLIDAKEGVPFNEQRLIFHGKQLENYEKVQDCKIENFGTLRLWLRLRGG</sequence>
<proteinExistence type="predicted"/>
<dbReference type="Gene3D" id="3.10.20.90">
    <property type="entry name" value="Phosphatidylinositol 3-kinase Catalytic Subunit, Chain A, domain 1"/>
    <property type="match status" value="4"/>
</dbReference>
<feature type="domain" description="Ubiquitin-like" evidence="1">
    <location>
        <begin position="239"/>
        <end position="314"/>
    </location>
</feature>
<gene>
    <name evidence="2" type="ORF">M9Y10_007562</name>
</gene>
<feature type="domain" description="Ubiquitin-like" evidence="1">
    <location>
        <begin position="75"/>
        <end position="143"/>
    </location>
</feature>
<keyword evidence="3" id="KW-1185">Reference proteome</keyword>
<dbReference type="SUPFAM" id="SSF54236">
    <property type="entry name" value="Ubiquitin-like"/>
    <property type="match status" value="4"/>
</dbReference>
<dbReference type="InterPro" id="IPR019956">
    <property type="entry name" value="Ubiquitin_dom"/>
</dbReference>
<accession>A0ABR2J1T0</accession>
<evidence type="ECO:0000313" key="3">
    <source>
        <dbReference type="Proteomes" id="UP001470230"/>
    </source>
</evidence>
<feature type="domain" description="Ubiquitin-like" evidence="1">
    <location>
        <begin position="162"/>
        <end position="235"/>
    </location>
</feature>